<gene>
    <name evidence="5" type="ORF">F1C12_09260</name>
</gene>
<evidence type="ECO:0000256" key="1">
    <source>
        <dbReference type="ARBA" id="ARBA00008520"/>
    </source>
</evidence>
<dbReference type="PANTHER" id="PTHR43649:SF14">
    <property type="entry name" value="BLR3389 PROTEIN"/>
    <property type="match status" value="1"/>
</dbReference>
<name>A0A7G6Y9Y4_9MICO</name>
<evidence type="ECO:0000313" key="5">
    <source>
        <dbReference type="EMBL" id="QNE35299.1"/>
    </source>
</evidence>
<evidence type="ECO:0000256" key="3">
    <source>
        <dbReference type="ARBA" id="ARBA00022729"/>
    </source>
</evidence>
<sequence length="419" mass="45987">MFKKRTLALAASVVAAGLLLAGCSGSGSGGGSTGTLKFYTDKAAWKPQFQSLNPTSQKDVKISLSTTGYSDENQYQAFVKQSFRTQQSPGLFTWATGDQLTQLVDQKLVADTSSIWKGAIADGSVSKDLEKYYTFDGKQYCVPMNIAYWVMYYNKKIFDKYGIQKPTTWKELMDDAAKLKQNGVTPFYQTSTLFTFPWFETLVAGTDPKLYNGLADGSVKYTDPRIVAIMNEWLAQEKKGWFSDPGSKTDPAQMLKQGDMAMINFGTFFGASLDGVGMKAGSDYDYFIIPSVDPSLSKTPVPVETGPMCVAQSSKQKDLGLAYSKWWMTPGAQTAWSNARGDVPFNPKAQVKDAGLKKLGQDVSGGNYQLVTRYFEAAPTPILNVALEEFGAFSANPGDPKPFLQKIQDAADKYWASKK</sequence>
<dbReference type="RefSeq" id="WP_185278460.1">
    <property type="nucleotide sequence ID" value="NZ_CP043641.1"/>
</dbReference>
<dbReference type="PROSITE" id="PS51257">
    <property type="entry name" value="PROKAR_LIPOPROTEIN"/>
    <property type="match status" value="1"/>
</dbReference>
<evidence type="ECO:0000313" key="6">
    <source>
        <dbReference type="Proteomes" id="UP000515511"/>
    </source>
</evidence>
<dbReference type="AlphaFoldDB" id="A0A7G6Y9Y4"/>
<dbReference type="SUPFAM" id="SSF53850">
    <property type="entry name" value="Periplasmic binding protein-like II"/>
    <property type="match status" value="1"/>
</dbReference>
<keyword evidence="3 4" id="KW-0732">Signal</keyword>
<protein>
    <submittedName>
        <fullName evidence="5">Extracellular solute-binding protein</fullName>
    </submittedName>
</protein>
<dbReference type="Proteomes" id="UP000515511">
    <property type="component" value="Chromosome"/>
</dbReference>
<keyword evidence="2" id="KW-0813">Transport</keyword>
<dbReference type="KEGG" id="lse:F1C12_09260"/>
<dbReference type="Pfam" id="PF13416">
    <property type="entry name" value="SBP_bac_8"/>
    <property type="match status" value="1"/>
</dbReference>
<reference evidence="6" key="1">
    <citation type="submission" date="2019-09" db="EMBL/GenBank/DDBJ databases">
        <title>Antimicrobial potential of Antarctic Bacteria.</title>
        <authorList>
            <person name="Benaud N."/>
            <person name="Edwards R.J."/>
            <person name="Ferrari B.C."/>
        </authorList>
    </citation>
    <scope>NUCLEOTIDE SEQUENCE [LARGE SCALE GENOMIC DNA]</scope>
    <source>
        <strain evidence="6">INR9</strain>
    </source>
</reference>
<proteinExistence type="inferred from homology"/>
<dbReference type="InterPro" id="IPR006061">
    <property type="entry name" value="SBP_1_CS"/>
</dbReference>
<dbReference type="Gene3D" id="3.40.190.10">
    <property type="entry name" value="Periplasmic binding protein-like II"/>
    <property type="match status" value="2"/>
</dbReference>
<dbReference type="EMBL" id="CP043641">
    <property type="protein sequence ID" value="QNE35299.1"/>
    <property type="molecule type" value="Genomic_DNA"/>
</dbReference>
<accession>A0A7G6Y9Y4</accession>
<feature type="signal peptide" evidence="4">
    <location>
        <begin position="1"/>
        <end position="21"/>
    </location>
</feature>
<dbReference type="InterPro" id="IPR006059">
    <property type="entry name" value="SBP"/>
</dbReference>
<dbReference type="GO" id="GO:0055085">
    <property type="term" value="P:transmembrane transport"/>
    <property type="evidence" value="ECO:0007669"/>
    <property type="project" value="InterPro"/>
</dbReference>
<evidence type="ECO:0000256" key="2">
    <source>
        <dbReference type="ARBA" id="ARBA00022448"/>
    </source>
</evidence>
<evidence type="ECO:0000256" key="4">
    <source>
        <dbReference type="SAM" id="SignalP"/>
    </source>
</evidence>
<organism evidence="5 6">
    <name type="scientific">Leifsonia shinshuensis</name>
    <dbReference type="NCBI Taxonomy" id="150026"/>
    <lineage>
        <taxon>Bacteria</taxon>
        <taxon>Bacillati</taxon>
        <taxon>Actinomycetota</taxon>
        <taxon>Actinomycetes</taxon>
        <taxon>Micrococcales</taxon>
        <taxon>Microbacteriaceae</taxon>
        <taxon>Leifsonia</taxon>
    </lineage>
</organism>
<feature type="chain" id="PRO_5039476614" evidence="4">
    <location>
        <begin position="22"/>
        <end position="419"/>
    </location>
</feature>
<dbReference type="PANTHER" id="PTHR43649">
    <property type="entry name" value="ARABINOSE-BINDING PROTEIN-RELATED"/>
    <property type="match status" value="1"/>
</dbReference>
<comment type="similarity">
    <text evidence="1">Belongs to the bacterial solute-binding protein 1 family.</text>
</comment>
<dbReference type="InterPro" id="IPR050490">
    <property type="entry name" value="Bact_solute-bd_prot1"/>
</dbReference>
<dbReference type="PROSITE" id="PS01037">
    <property type="entry name" value="SBP_BACTERIAL_1"/>
    <property type="match status" value="1"/>
</dbReference>